<dbReference type="Proteomes" id="UP000253303">
    <property type="component" value="Unassembled WGS sequence"/>
</dbReference>
<protein>
    <submittedName>
        <fullName evidence="2">Uncharacterized protein</fullName>
    </submittedName>
</protein>
<keyword evidence="3" id="KW-1185">Reference proteome</keyword>
<feature type="compositionally biased region" description="Basic and acidic residues" evidence="1">
    <location>
        <begin position="56"/>
        <end position="86"/>
    </location>
</feature>
<dbReference type="EMBL" id="QMEY01000006">
    <property type="protein sequence ID" value="RBQ18961.1"/>
    <property type="molecule type" value="Genomic_DNA"/>
</dbReference>
<organism evidence="2 3">
    <name type="scientific">Spongiactinospora rosea</name>
    <dbReference type="NCBI Taxonomy" id="2248750"/>
    <lineage>
        <taxon>Bacteria</taxon>
        <taxon>Bacillati</taxon>
        <taxon>Actinomycetota</taxon>
        <taxon>Actinomycetes</taxon>
        <taxon>Streptosporangiales</taxon>
        <taxon>Streptosporangiaceae</taxon>
        <taxon>Spongiactinospora</taxon>
    </lineage>
</organism>
<sequence>MVLALGGVAAGAPPAAGLPGGDCDPGGNGGLVSNLTGGVCELVDGVTDVVDDVTGDKLKPLTEKIDETGEKLHGGKRREDGERGDGGKNGNGNGNGHDNGNGNGHGHDRDDGFAPTDRPQSPRPTQPSLGPRGEEPTLEESQGPCLMERPGCTITPAPTIPAERETPSPWPTATPGPPIPTPVPSQRDGREREEVGLVPVRPSAPPGPRTRLTDTGRRAKAKTVDPERPRFEPLWPYTERLPQMRDARPIVRPARRSDVLGTALTAALLLSAILAARISHTRRAREEHPDSMPFDPMRARNGTHKLA</sequence>
<comment type="caution">
    <text evidence="2">The sequence shown here is derived from an EMBL/GenBank/DDBJ whole genome shotgun (WGS) entry which is preliminary data.</text>
</comment>
<reference evidence="2 3" key="1">
    <citation type="submission" date="2018-06" db="EMBL/GenBank/DDBJ databases">
        <title>Sphaerisporangium craniellae sp. nov., isolated from a marine sponge in the South China Sea.</title>
        <authorList>
            <person name="Li L."/>
        </authorList>
    </citation>
    <scope>NUCLEOTIDE SEQUENCE [LARGE SCALE GENOMIC DNA]</scope>
    <source>
        <strain evidence="2 3">LHW63015</strain>
    </source>
</reference>
<name>A0A366LYG2_9ACTN</name>
<evidence type="ECO:0000256" key="1">
    <source>
        <dbReference type="SAM" id="MobiDB-lite"/>
    </source>
</evidence>
<proteinExistence type="predicted"/>
<gene>
    <name evidence="2" type="ORF">DP939_17385</name>
</gene>
<evidence type="ECO:0000313" key="2">
    <source>
        <dbReference type="EMBL" id="RBQ18961.1"/>
    </source>
</evidence>
<feature type="compositionally biased region" description="Gly residues" evidence="1">
    <location>
        <begin position="87"/>
        <end position="104"/>
    </location>
</feature>
<feature type="region of interest" description="Disordered" evidence="1">
    <location>
        <begin position="282"/>
        <end position="307"/>
    </location>
</feature>
<feature type="compositionally biased region" description="Basic and acidic residues" evidence="1">
    <location>
        <begin position="211"/>
        <end position="231"/>
    </location>
</feature>
<dbReference type="AlphaFoldDB" id="A0A366LYG2"/>
<feature type="region of interest" description="Disordered" evidence="1">
    <location>
        <begin position="56"/>
        <end position="231"/>
    </location>
</feature>
<evidence type="ECO:0000313" key="3">
    <source>
        <dbReference type="Proteomes" id="UP000253303"/>
    </source>
</evidence>
<feature type="compositionally biased region" description="Pro residues" evidence="1">
    <location>
        <begin position="168"/>
        <end position="183"/>
    </location>
</feature>
<accession>A0A366LYG2</accession>